<comment type="function">
    <text evidence="7">Catalyzes the release of premature peptidyl moieties from peptidyl-tRNA molecules trapped in stalled 50S ribosomal subunits, and thus maintains levels of free tRNAs and 50S ribosomes.</text>
</comment>
<evidence type="ECO:0000256" key="8">
    <source>
        <dbReference type="RuleBase" id="RU000673"/>
    </source>
</evidence>
<comment type="caution">
    <text evidence="11">The sequence shown here is derived from an EMBL/GenBank/DDBJ whole genome shotgun (WGS) entry which is preliminary data.</text>
</comment>
<evidence type="ECO:0000256" key="7">
    <source>
        <dbReference type="HAMAP-Rule" id="MF_00083"/>
    </source>
</evidence>
<comment type="similarity">
    <text evidence="5 7 9">Belongs to the PTH family.</text>
</comment>
<dbReference type="HAMAP" id="MF_00083">
    <property type="entry name" value="Pept_tRNA_hydro_bact"/>
    <property type="match status" value="1"/>
</dbReference>
<protein>
    <recommendedName>
        <fullName evidence="6 7">Peptidyl-tRNA hydrolase</fullName>
        <shortName evidence="7">Pth</shortName>
        <ecNumber evidence="1 7">3.1.1.29</ecNumber>
    </recommendedName>
</protein>
<dbReference type="GO" id="GO:0005737">
    <property type="term" value="C:cytoplasm"/>
    <property type="evidence" value="ECO:0007669"/>
    <property type="project" value="UniProtKB-SubCell"/>
</dbReference>
<keyword evidence="12" id="KW-1185">Reference proteome</keyword>
<dbReference type="PANTHER" id="PTHR17224">
    <property type="entry name" value="PEPTIDYL-TRNA HYDROLASE"/>
    <property type="match status" value="1"/>
</dbReference>
<dbReference type="GO" id="GO:0006515">
    <property type="term" value="P:protein quality control for misfolded or incompletely synthesized proteins"/>
    <property type="evidence" value="ECO:0007669"/>
    <property type="project" value="UniProtKB-UniRule"/>
</dbReference>
<dbReference type="CDD" id="cd00462">
    <property type="entry name" value="PTH"/>
    <property type="match status" value="1"/>
</dbReference>
<dbReference type="GO" id="GO:0000049">
    <property type="term" value="F:tRNA binding"/>
    <property type="evidence" value="ECO:0007669"/>
    <property type="project" value="UniProtKB-UniRule"/>
</dbReference>
<organism evidence="11 12">
    <name type="scientific">Prosthecomicrobium pneumaticum</name>
    <dbReference type="NCBI Taxonomy" id="81895"/>
    <lineage>
        <taxon>Bacteria</taxon>
        <taxon>Pseudomonadati</taxon>
        <taxon>Pseudomonadota</taxon>
        <taxon>Alphaproteobacteria</taxon>
        <taxon>Hyphomicrobiales</taxon>
        <taxon>Kaistiaceae</taxon>
        <taxon>Prosthecomicrobium</taxon>
    </lineage>
</organism>
<comment type="catalytic activity">
    <reaction evidence="7 8">
        <text>an N-acyl-L-alpha-aminoacyl-tRNA + H2O = an N-acyl-L-amino acid + a tRNA + H(+)</text>
        <dbReference type="Rhea" id="RHEA:54448"/>
        <dbReference type="Rhea" id="RHEA-COMP:10123"/>
        <dbReference type="Rhea" id="RHEA-COMP:13883"/>
        <dbReference type="ChEBI" id="CHEBI:15377"/>
        <dbReference type="ChEBI" id="CHEBI:15378"/>
        <dbReference type="ChEBI" id="CHEBI:59874"/>
        <dbReference type="ChEBI" id="CHEBI:78442"/>
        <dbReference type="ChEBI" id="CHEBI:138191"/>
        <dbReference type="EC" id="3.1.1.29"/>
    </reaction>
</comment>
<dbReference type="Pfam" id="PF01195">
    <property type="entry name" value="Pept_tRNA_hydro"/>
    <property type="match status" value="1"/>
</dbReference>
<feature type="active site" description="Proton acceptor" evidence="7">
    <location>
        <position position="19"/>
    </location>
</feature>
<dbReference type="GO" id="GO:0004045">
    <property type="term" value="F:peptidyl-tRNA hydrolase activity"/>
    <property type="evidence" value="ECO:0007669"/>
    <property type="project" value="UniProtKB-UniRule"/>
</dbReference>
<evidence type="ECO:0000313" key="11">
    <source>
        <dbReference type="EMBL" id="MBB5752005.1"/>
    </source>
</evidence>
<evidence type="ECO:0000256" key="4">
    <source>
        <dbReference type="ARBA" id="ARBA00022884"/>
    </source>
</evidence>
<dbReference type="InterPro" id="IPR036416">
    <property type="entry name" value="Pept_tRNA_hydro_sf"/>
</dbReference>
<comment type="subunit">
    <text evidence="7">Monomer.</text>
</comment>
<dbReference type="PROSITE" id="PS01196">
    <property type="entry name" value="PEPT_TRNA_HYDROL_2"/>
    <property type="match status" value="1"/>
</dbReference>
<accession>A0A7W9FJZ6</accession>
<dbReference type="InterPro" id="IPR018171">
    <property type="entry name" value="Pept_tRNA_hydro_CS"/>
</dbReference>
<dbReference type="Proteomes" id="UP000523821">
    <property type="component" value="Unassembled WGS sequence"/>
</dbReference>
<dbReference type="SUPFAM" id="SSF53178">
    <property type="entry name" value="Peptidyl-tRNA hydrolase-like"/>
    <property type="match status" value="1"/>
</dbReference>
<feature type="region of interest" description="Disordered" evidence="10">
    <location>
        <begin position="184"/>
        <end position="238"/>
    </location>
</feature>
<comment type="function">
    <text evidence="7">Hydrolyzes ribosome-free peptidyl-tRNAs (with 1 or more amino acids incorporated), which drop off the ribosome during protein synthesis, or as a result of ribosome stalling.</text>
</comment>
<dbReference type="RefSeq" id="WP_183853274.1">
    <property type="nucleotide sequence ID" value="NZ_JACHOO010000002.1"/>
</dbReference>
<feature type="binding site" evidence="7">
    <location>
        <position position="66"/>
    </location>
    <ligand>
        <name>tRNA</name>
        <dbReference type="ChEBI" id="CHEBI:17843"/>
    </ligand>
</feature>
<evidence type="ECO:0000256" key="10">
    <source>
        <dbReference type="SAM" id="MobiDB-lite"/>
    </source>
</evidence>
<evidence type="ECO:0000256" key="3">
    <source>
        <dbReference type="ARBA" id="ARBA00022801"/>
    </source>
</evidence>
<proteinExistence type="inferred from homology"/>
<feature type="binding site" evidence="7">
    <location>
        <position position="14"/>
    </location>
    <ligand>
        <name>tRNA</name>
        <dbReference type="ChEBI" id="CHEBI:17843"/>
    </ligand>
</feature>
<gene>
    <name evidence="7" type="primary">pth</name>
    <name evidence="11" type="ORF">GGQ63_001057</name>
</gene>
<reference evidence="11 12" key="1">
    <citation type="submission" date="2020-08" db="EMBL/GenBank/DDBJ databases">
        <title>Genomic Encyclopedia of Type Strains, Phase IV (KMG-IV): sequencing the most valuable type-strain genomes for metagenomic binning, comparative biology and taxonomic classification.</title>
        <authorList>
            <person name="Goeker M."/>
        </authorList>
    </citation>
    <scope>NUCLEOTIDE SEQUENCE [LARGE SCALE GENOMIC DNA]</scope>
    <source>
        <strain evidence="11 12">DSM 16268</strain>
    </source>
</reference>
<dbReference type="NCBIfam" id="TIGR00447">
    <property type="entry name" value="pth"/>
    <property type="match status" value="1"/>
</dbReference>
<evidence type="ECO:0000256" key="6">
    <source>
        <dbReference type="ARBA" id="ARBA00050038"/>
    </source>
</evidence>
<dbReference type="EMBL" id="JACHOO010000002">
    <property type="protein sequence ID" value="MBB5752005.1"/>
    <property type="molecule type" value="Genomic_DNA"/>
</dbReference>
<evidence type="ECO:0000256" key="1">
    <source>
        <dbReference type="ARBA" id="ARBA00013260"/>
    </source>
</evidence>
<feature type="site" description="Discriminates between blocked and unblocked aminoacyl-tRNA" evidence="7">
    <location>
        <position position="9"/>
    </location>
</feature>
<feature type="site" description="Stabilizes the basic form of H active site to accept a proton" evidence="7">
    <location>
        <position position="91"/>
    </location>
</feature>
<feature type="binding site" evidence="7">
    <location>
        <position position="64"/>
    </location>
    <ligand>
        <name>tRNA</name>
        <dbReference type="ChEBI" id="CHEBI:17843"/>
    </ligand>
</feature>
<dbReference type="GO" id="GO:0072344">
    <property type="term" value="P:rescue of stalled ribosome"/>
    <property type="evidence" value="ECO:0007669"/>
    <property type="project" value="UniProtKB-UniRule"/>
</dbReference>
<name>A0A7W9FJZ6_9HYPH</name>
<comment type="subcellular location">
    <subcellularLocation>
        <location evidence="7">Cytoplasm</location>
    </subcellularLocation>
</comment>
<dbReference type="Gene3D" id="3.40.50.1470">
    <property type="entry name" value="Peptidyl-tRNA hydrolase"/>
    <property type="match status" value="1"/>
</dbReference>
<dbReference type="PANTHER" id="PTHR17224:SF1">
    <property type="entry name" value="PEPTIDYL-TRNA HYDROLASE"/>
    <property type="match status" value="1"/>
</dbReference>
<dbReference type="EC" id="3.1.1.29" evidence="1 7"/>
<dbReference type="PROSITE" id="PS01195">
    <property type="entry name" value="PEPT_TRNA_HYDROL_1"/>
    <property type="match status" value="1"/>
</dbReference>
<keyword evidence="3 7" id="KW-0378">Hydrolase</keyword>
<feature type="binding site" evidence="7">
    <location>
        <position position="112"/>
    </location>
    <ligand>
        <name>tRNA</name>
        <dbReference type="ChEBI" id="CHEBI:17843"/>
    </ligand>
</feature>
<evidence type="ECO:0000313" key="12">
    <source>
        <dbReference type="Proteomes" id="UP000523821"/>
    </source>
</evidence>
<evidence type="ECO:0000256" key="2">
    <source>
        <dbReference type="ARBA" id="ARBA00022555"/>
    </source>
</evidence>
<feature type="compositionally biased region" description="Low complexity" evidence="10">
    <location>
        <begin position="200"/>
        <end position="212"/>
    </location>
</feature>
<keyword evidence="4 7" id="KW-0694">RNA-binding</keyword>
<sequence>MLLIVGLGNPGGQYARNRHNIGFMAADAIHRRHGFSPWRRRFQGDAAEGTLAGEKALLLKPLTYMNDSGRAVAEAVKFYKLAPADVLVIHDELDLPPAKFRMKVGGGHGGHNGLRSISAHLGDGYRRLRLGIGHPGDKDRVHGWVLSDFARVDAEWLDPLLDAIAAEAPLLAEGKDATFANKVSLATQPERPKKAPKAPPADGAARAAASAGPPAPAPSPAEPAEGPLARSLKKLFGG</sequence>
<dbReference type="FunFam" id="3.40.50.1470:FF:000001">
    <property type="entry name" value="Peptidyl-tRNA hydrolase"/>
    <property type="match status" value="1"/>
</dbReference>
<keyword evidence="2 7" id="KW-0820">tRNA-binding</keyword>
<dbReference type="InterPro" id="IPR001328">
    <property type="entry name" value="Pept_tRNA_hydro"/>
</dbReference>
<dbReference type="AlphaFoldDB" id="A0A7W9FJZ6"/>
<keyword evidence="7" id="KW-0963">Cytoplasm</keyword>
<evidence type="ECO:0000256" key="9">
    <source>
        <dbReference type="RuleBase" id="RU004320"/>
    </source>
</evidence>
<evidence type="ECO:0000256" key="5">
    <source>
        <dbReference type="ARBA" id="ARBA00038063"/>
    </source>
</evidence>